<dbReference type="PANTHER" id="PTHR31001">
    <property type="entry name" value="UNCHARACTERIZED TRANSCRIPTIONAL REGULATORY PROTEIN"/>
    <property type="match status" value="1"/>
</dbReference>
<feature type="region of interest" description="Disordered" evidence="4">
    <location>
        <begin position="75"/>
        <end position="95"/>
    </location>
</feature>
<evidence type="ECO:0000256" key="4">
    <source>
        <dbReference type="SAM" id="MobiDB-lite"/>
    </source>
</evidence>
<feature type="compositionally biased region" description="Low complexity" evidence="4">
    <location>
        <begin position="658"/>
        <end position="685"/>
    </location>
</feature>
<dbReference type="Proteomes" id="UP001321760">
    <property type="component" value="Unassembled WGS sequence"/>
</dbReference>
<sequence length="805" mass="88270">MSMSELANACTVPSQPIISNLQPMPEGRKMASQLSPTVSCLECQRRKQKCNRQFPCNHCLRRGVAHLCRFMTKPTASKANKSNPSVDDGPSRKRNLDAIEDASPLEGSDHLDGENPSFNASSALSALGYMPHTHHAVLGRGSGPMVGNDFADQDEEKEPSEELKTAIKMVHPKPYTDCLVDNWLGGANYHYCALYPPEFRTQYDGWWTVRTDNPSPELTSLILRVCACSLLFIIDGSVKERLESELRADSSTLATRLHEAAEALGASIPHGKGGLIHVQQLFLTAFWYKSAEKWTEAWHALSTAIGAAYEIGLHQDSSSEGMSEFDREMRRRLWCVLYLWDFALSSMLSRPMLINRADCTFEMPTLALEVNPGQPYQPSPFRHMKLHCQMCIDMAEGMASIPSDKAATDLAPRLRAVVDRWFANLPAEYAVKNPDTRWDDEHDWVVFQRRYLHLVGYMFLFSPLKPYVTRSSAKPMTEQETELRAAGVQAALALMDVSWSFFENLASFGAKFHYAVFCIFDTTTVLCSAFVHDEGRTLPQRETALGAIKRGLKMLEELRSVSKTTSDLCRILKSLLSNLPLNPKEKALIGIAKRAKGRQKPSPASDAAGASSVAAAALGSPPATEAEQTISLASPGSETDISAVVGPDEVEEEDAGPDHSSSSSGQSGIGPSSPFAAATSSSASSYRIENPPHTMASPEDGHVQEAGAPDAHLHPPGLLPPGSMAQLHEPLYGNFQPPPGFEMPAMNHGEWHSSTDVVGDMQAFQGDHIGYDPNMPTVLEYWDWQGLDLGHPGFWGNPHPPPPSM</sequence>
<evidence type="ECO:0000256" key="3">
    <source>
        <dbReference type="ARBA" id="ARBA00023242"/>
    </source>
</evidence>
<dbReference type="InterPro" id="IPR050613">
    <property type="entry name" value="Sec_Metabolite_Reg"/>
</dbReference>
<keyword evidence="2" id="KW-0479">Metal-binding</keyword>
<evidence type="ECO:0000256" key="1">
    <source>
        <dbReference type="ARBA" id="ARBA00004123"/>
    </source>
</evidence>
<dbReference type="CDD" id="cd12148">
    <property type="entry name" value="fungal_TF_MHR"/>
    <property type="match status" value="1"/>
</dbReference>
<gene>
    <name evidence="6" type="ORF">QBC34DRAFT_405302</name>
</gene>
<feature type="domain" description="Zn(2)-C6 fungal-type" evidence="5">
    <location>
        <begin position="39"/>
        <end position="70"/>
    </location>
</feature>
<dbReference type="Pfam" id="PF04082">
    <property type="entry name" value="Fungal_trans"/>
    <property type="match status" value="1"/>
</dbReference>
<dbReference type="InterPro" id="IPR036864">
    <property type="entry name" value="Zn2-C6_fun-type_DNA-bd_sf"/>
</dbReference>
<evidence type="ECO:0000313" key="7">
    <source>
        <dbReference type="Proteomes" id="UP001321760"/>
    </source>
</evidence>
<dbReference type="PANTHER" id="PTHR31001:SF84">
    <property type="entry name" value="FUNGAL SPECIFIC TRANSCRIPTION FACTOR"/>
    <property type="match status" value="1"/>
</dbReference>
<keyword evidence="3" id="KW-0539">Nucleus</keyword>
<dbReference type="AlphaFoldDB" id="A0AAV9GKX9"/>
<name>A0AAV9GKX9_9PEZI</name>
<dbReference type="CDD" id="cd00067">
    <property type="entry name" value="GAL4"/>
    <property type="match status" value="1"/>
</dbReference>
<dbReference type="SMART" id="SM00906">
    <property type="entry name" value="Fungal_trans"/>
    <property type="match status" value="1"/>
</dbReference>
<comment type="subcellular location">
    <subcellularLocation>
        <location evidence="1">Nucleus</location>
    </subcellularLocation>
</comment>
<evidence type="ECO:0000256" key="2">
    <source>
        <dbReference type="ARBA" id="ARBA00022723"/>
    </source>
</evidence>
<dbReference type="InterPro" id="IPR001138">
    <property type="entry name" value="Zn2Cys6_DnaBD"/>
</dbReference>
<dbReference type="GO" id="GO:0000981">
    <property type="term" value="F:DNA-binding transcription factor activity, RNA polymerase II-specific"/>
    <property type="evidence" value="ECO:0007669"/>
    <property type="project" value="InterPro"/>
</dbReference>
<dbReference type="Gene3D" id="4.10.240.10">
    <property type="entry name" value="Zn(2)-C6 fungal-type DNA-binding domain"/>
    <property type="match status" value="1"/>
</dbReference>
<dbReference type="GO" id="GO:0006351">
    <property type="term" value="P:DNA-templated transcription"/>
    <property type="evidence" value="ECO:0007669"/>
    <property type="project" value="InterPro"/>
</dbReference>
<feature type="region of interest" description="Disordered" evidence="4">
    <location>
        <begin position="616"/>
        <end position="736"/>
    </location>
</feature>
<proteinExistence type="predicted"/>
<dbReference type="GO" id="GO:0003677">
    <property type="term" value="F:DNA binding"/>
    <property type="evidence" value="ECO:0007669"/>
    <property type="project" value="InterPro"/>
</dbReference>
<comment type="caution">
    <text evidence="6">The sequence shown here is derived from an EMBL/GenBank/DDBJ whole genome shotgun (WGS) entry which is preliminary data.</text>
</comment>
<feature type="compositionally biased region" description="Polar residues" evidence="4">
    <location>
        <begin position="626"/>
        <end position="640"/>
    </location>
</feature>
<evidence type="ECO:0000313" key="6">
    <source>
        <dbReference type="EMBL" id="KAK4449213.1"/>
    </source>
</evidence>
<feature type="compositionally biased region" description="Polar residues" evidence="4">
    <location>
        <begin position="75"/>
        <end position="85"/>
    </location>
</feature>
<evidence type="ECO:0000259" key="5">
    <source>
        <dbReference type="PROSITE" id="PS50048"/>
    </source>
</evidence>
<dbReference type="GO" id="GO:0005634">
    <property type="term" value="C:nucleus"/>
    <property type="evidence" value="ECO:0007669"/>
    <property type="project" value="UniProtKB-SubCell"/>
</dbReference>
<dbReference type="SMART" id="SM00066">
    <property type="entry name" value="GAL4"/>
    <property type="match status" value="1"/>
</dbReference>
<accession>A0AAV9GKX9</accession>
<reference evidence="6" key="1">
    <citation type="journal article" date="2023" name="Mol. Phylogenet. Evol.">
        <title>Genome-scale phylogeny and comparative genomics of the fungal order Sordariales.</title>
        <authorList>
            <person name="Hensen N."/>
            <person name="Bonometti L."/>
            <person name="Westerberg I."/>
            <person name="Brannstrom I.O."/>
            <person name="Guillou S."/>
            <person name="Cros-Aarteil S."/>
            <person name="Calhoun S."/>
            <person name="Haridas S."/>
            <person name="Kuo A."/>
            <person name="Mondo S."/>
            <person name="Pangilinan J."/>
            <person name="Riley R."/>
            <person name="LaButti K."/>
            <person name="Andreopoulos B."/>
            <person name="Lipzen A."/>
            <person name="Chen C."/>
            <person name="Yan M."/>
            <person name="Daum C."/>
            <person name="Ng V."/>
            <person name="Clum A."/>
            <person name="Steindorff A."/>
            <person name="Ohm R.A."/>
            <person name="Martin F."/>
            <person name="Silar P."/>
            <person name="Natvig D.O."/>
            <person name="Lalanne C."/>
            <person name="Gautier V."/>
            <person name="Ament-Velasquez S.L."/>
            <person name="Kruys A."/>
            <person name="Hutchinson M.I."/>
            <person name="Powell A.J."/>
            <person name="Barry K."/>
            <person name="Miller A.N."/>
            <person name="Grigoriev I.V."/>
            <person name="Debuchy R."/>
            <person name="Gladieux P."/>
            <person name="Hiltunen Thoren M."/>
            <person name="Johannesson H."/>
        </authorList>
    </citation>
    <scope>NUCLEOTIDE SEQUENCE</scope>
    <source>
        <strain evidence="6">PSN243</strain>
    </source>
</reference>
<dbReference type="SUPFAM" id="SSF57701">
    <property type="entry name" value="Zn2/Cys6 DNA-binding domain"/>
    <property type="match status" value="1"/>
</dbReference>
<reference evidence="6" key="2">
    <citation type="submission" date="2023-05" db="EMBL/GenBank/DDBJ databases">
        <authorList>
            <consortium name="Lawrence Berkeley National Laboratory"/>
            <person name="Steindorff A."/>
            <person name="Hensen N."/>
            <person name="Bonometti L."/>
            <person name="Westerberg I."/>
            <person name="Brannstrom I.O."/>
            <person name="Guillou S."/>
            <person name="Cros-Aarteil S."/>
            <person name="Calhoun S."/>
            <person name="Haridas S."/>
            <person name="Kuo A."/>
            <person name="Mondo S."/>
            <person name="Pangilinan J."/>
            <person name="Riley R."/>
            <person name="Labutti K."/>
            <person name="Andreopoulos B."/>
            <person name="Lipzen A."/>
            <person name="Chen C."/>
            <person name="Yanf M."/>
            <person name="Daum C."/>
            <person name="Ng V."/>
            <person name="Clum A."/>
            <person name="Ohm R."/>
            <person name="Martin F."/>
            <person name="Silar P."/>
            <person name="Natvig D."/>
            <person name="Lalanne C."/>
            <person name="Gautier V."/>
            <person name="Ament-Velasquez S.L."/>
            <person name="Kruys A."/>
            <person name="Hutchinson M.I."/>
            <person name="Powell A.J."/>
            <person name="Barry K."/>
            <person name="Miller A.N."/>
            <person name="Grigoriev I.V."/>
            <person name="Debuchy R."/>
            <person name="Gladieux P."/>
            <person name="Thoren M.H."/>
            <person name="Johannesson H."/>
        </authorList>
    </citation>
    <scope>NUCLEOTIDE SEQUENCE</scope>
    <source>
        <strain evidence="6">PSN243</strain>
    </source>
</reference>
<protein>
    <submittedName>
        <fullName evidence="6">Fungal-specific transcription factor domain-containing protein</fullName>
    </submittedName>
</protein>
<keyword evidence="7" id="KW-1185">Reference proteome</keyword>
<organism evidence="6 7">
    <name type="scientific">Podospora aff. communis PSN243</name>
    <dbReference type="NCBI Taxonomy" id="3040156"/>
    <lineage>
        <taxon>Eukaryota</taxon>
        <taxon>Fungi</taxon>
        <taxon>Dikarya</taxon>
        <taxon>Ascomycota</taxon>
        <taxon>Pezizomycotina</taxon>
        <taxon>Sordariomycetes</taxon>
        <taxon>Sordariomycetidae</taxon>
        <taxon>Sordariales</taxon>
        <taxon>Podosporaceae</taxon>
        <taxon>Podospora</taxon>
    </lineage>
</organism>
<dbReference type="InterPro" id="IPR007219">
    <property type="entry name" value="XnlR_reg_dom"/>
</dbReference>
<dbReference type="PROSITE" id="PS50048">
    <property type="entry name" value="ZN2_CY6_FUNGAL_2"/>
    <property type="match status" value="1"/>
</dbReference>
<dbReference type="Pfam" id="PF00172">
    <property type="entry name" value="Zn_clus"/>
    <property type="match status" value="1"/>
</dbReference>
<dbReference type="GO" id="GO:0008270">
    <property type="term" value="F:zinc ion binding"/>
    <property type="evidence" value="ECO:0007669"/>
    <property type="project" value="InterPro"/>
</dbReference>
<dbReference type="EMBL" id="MU865938">
    <property type="protein sequence ID" value="KAK4449213.1"/>
    <property type="molecule type" value="Genomic_DNA"/>
</dbReference>